<gene>
    <name evidence="1" type="ORF">EV44_g3572</name>
</gene>
<evidence type="ECO:0000313" key="2">
    <source>
        <dbReference type="Proteomes" id="UP000030854"/>
    </source>
</evidence>
<accession>A0A0B1P663</accession>
<dbReference type="Gene3D" id="3.30.420.10">
    <property type="entry name" value="Ribonuclease H-like superfamily/Ribonuclease H"/>
    <property type="match status" value="1"/>
</dbReference>
<dbReference type="GO" id="GO:0003676">
    <property type="term" value="F:nucleic acid binding"/>
    <property type="evidence" value="ECO:0007669"/>
    <property type="project" value="InterPro"/>
</dbReference>
<dbReference type="Proteomes" id="UP000030854">
    <property type="component" value="Unassembled WGS sequence"/>
</dbReference>
<dbReference type="AlphaFoldDB" id="A0A0B1P663"/>
<protein>
    <recommendedName>
        <fullName evidence="3">Reverse transcriptase Ty1/copia-type domain-containing protein</fullName>
    </recommendedName>
</protein>
<comment type="caution">
    <text evidence="1">The sequence shown here is derived from an EMBL/GenBank/DDBJ whole genome shotgun (WGS) entry which is preliminary data.</text>
</comment>
<reference evidence="1 2" key="1">
    <citation type="journal article" date="2014" name="BMC Genomics">
        <title>Adaptive genomic structural variation in the grape powdery mildew pathogen, Erysiphe necator.</title>
        <authorList>
            <person name="Jones L."/>
            <person name="Riaz S."/>
            <person name="Morales-Cruz A."/>
            <person name="Amrine K.C."/>
            <person name="McGuire B."/>
            <person name="Gubler W.D."/>
            <person name="Walker M.A."/>
            <person name="Cantu D."/>
        </authorList>
    </citation>
    <scope>NUCLEOTIDE SEQUENCE [LARGE SCALE GENOMIC DNA]</scope>
    <source>
        <strain evidence="2">c</strain>
    </source>
</reference>
<dbReference type="HOGENOM" id="CLU_002055_1_1_1"/>
<keyword evidence="2" id="KW-1185">Reference proteome</keyword>
<dbReference type="InterPro" id="IPR036397">
    <property type="entry name" value="RNaseH_sf"/>
</dbReference>
<evidence type="ECO:0008006" key="3">
    <source>
        <dbReference type="Google" id="ProtNLM"/>
    </source>
</evidence>
<organism evidence="1 2">
    <name type="scientific">Uncinula necator</name>
    <name type="common">Grape powdery mildew</name>
    <dbReference type="NCBI Taxonomy" id="52586"/>
    <lineage>
        <taxon>Eukaryota</taxon>
        <taxon>Fungi</taxon>
        <taxon>Dikarya</taxon>
        <taxon>Ascomycota</taxon>
        <taxon>Pezizomycotina</taxon>
        <taxon>Leotiomycetes</taxon>
        <taxon>Erysiphales</taxon>
        <taxon>Erysiphaceae</taxon>
        <taxon>Erysiphe</taxon>
    </lineage>
</organism>
<dbReference type="STRING" id="52586.A0A0B1P663"/>
<proteinExistence type="predicted"/>
<name>A0A0B1P663_UNCNE</name>
<dbReference type="EMBL" id="JNVN01002274">
    <property type="protein sequence ID" value="KHJ32169.1"/>
    <property type="molecule type" value="Genomic_DNA"/>
</dbReference>
<sequence length="308" mass="34348">MTSSTFDSCLLYNSEALIGLQIDDTLIAATPKFMEIESRELNKAGFAAKPCEKLTTNKPINFNGFKITLQHDGALSISQHKQIMKIKLLDSSFTKEQYIEQRARGAYIATVSQPQASFNLSHAAQITQPTNKDAETLKRCLSWQLKAGGLRFVQLDQKSLRLITFTDSSFANNDDLTSQIGYVIALADAQNRANILHWKSVKCRRVTRSVLASELYAMSLGFDVAATIRSSLNQILSSNVSLTICVDSKSLYDCLVKLGTTHEKRLMVDILAIRQSYERREIADILWIKGNKNPADAMTKEKACNALQ</sequence>
<evidence type="ECO:0000313" key="1">
    <source>
        <dbReference type="EMBL" id="KHJ32169.1"/>
    </source>
</evidence>